<reference evidence="2" key="1">
    <citation type="journal article" date="2016" name="Nat. Biotechnol.">
        <title>Sequencing wild and cultivated cassava and related species reveals extensive interspecific hybridization and genetic diversity.</title>
        <authorList>
            <person name="Bredeson J.V."/>
            <person name="Lyons J.B."/>
            <person name="Prochnik S.E."/>
            <person name="Wu G.A."/>
            <person name="Ha C.M."/>
            <person name="Edsinger-Gonzales E."/>
            <person name="Grimwood J."/>
            <person name="Schmutz J."/>
            <person name="Rabbi I.Y."/>
            <person name="Egesi C."/>
            <person name="Nauluvula P."/>
            <person name="Lebot V."/>
            <person name="Ndunguru J."/>
            <person name="Mkamilo G."/>
            <person name="Bart R.S."/>
            <person name="Setter T.L."/>
            <person name="Gleadow R.M."/>
            <person name="Kulakow P."/>
            <person name="Ferguson M.E."/>
            <person name="Rounsley S."/>
            <person name="Rokhsar D.S."/>
        </authorList>
    </citation>
    <scope>NUCLEOTIDE SEQUENCE [LARGE SCALE GENOMIC DNA]</scope>
    <source>
        <strain evidence="2">cv. AM560-2</strain>
    </source>
</reference>
<proteinExistence type="predicted"/>
<protein>
    <submittedName>
        <fullName evidence="1">Uncharacterized protein</fullName>
    </submittedName>
</protein>
<evidence type="ECO:0000313" key="2">
    <source>
        <dbReference type="Proteomes" id="UP000091857"/>
    </source>
</evidence>
<name>A0ACB7HJK8_MANES</name>
<dbReference type="Proteomes" id="UP000091857">
    <property type="component" value="Chromosome 6"/>
</dbReference>
<comment type="caution">
    <text evidence="1">The sequence shown here is derived from an EMBL/GenBank/DDBJ whole genome shotgun (WGS) entry which is preliminary data.</text>
</comment>
<dbReference type="EMBL" id="CM004392">
    <property type="protein sequence ID" value="KAG8652888.1"/>
    <property type="molecule type" value="Genomic_DNA"/>
</dbReference>
<keyword evidence="2" id="KW-1185">Reference proteome</keyword>
<sequence>MDSQMERPHGHRYEQEQHHAGLHAAAEGENEHHQEKSVLKKVKAKARKIKDTLKLHGHGHDHDQNLPREGHVPDDHDLDEEDDEEFDDPEVHNVGAGSASESAPTRSSMPGQEDVSKDFQAKETDPMESFIHAHDEDRGQLKVAAGNTSNMKEVPYTPLSTPASIAPGIMEQTKGTDPIGNFAREQEAIRGQPEVNLDRPIGLEEDPHAPKSRPGEHDPSNYQTKVSDPTSAGGEEVEVGPILRSFDNMKFSDEPNPVTEENLSTRKYDQSIFPTGSHDQFSPEPTPPIPMTFQENPTSALLTDARKDDAKEHEMHGGQDQTKAAPALEYGRRIATSVTEKLTPVYEKVAETGSTVMSKVHGTRTGSDKEVEHKATDQDKGVSVKDYVTEKLKPGEEDRALSEVISEALHKKKPDAEKADKPMGRVTESEEVNRRLGGMEEDSGERVNTGSVHVSGSGMVEKVKGVVGSLFGKGTETPEHSLDSSAGTETASASGKKTERRLQESGN</sequence>
<organism evidence="1 2">
    <name type="scientific">Manihot esculenta</name>
    <name type="common">Cassava</name>
    <name type="synonym">Jatropha manihot</name>
    <dbReference type="NCBI Taxonomy" id="3983"/>
    <lineage>
        <taxon>Eukaryota</taxon>
        <taxon>Viridiplantae</taxon>
        <taxon>Streptophyta</taxon>
        <taxon>Embryophyta</taxon>
        <taxon>Tracheophyta</taxon>
        <taxon>Spermatophyta</taxon>
        <taxon>Magnoliopsida</taxon>
        <taxon>eudicotyledons</taxon>
        <taxon>Gunneridae</taxon>
        <taxon>Pentapetalae</taxon>
        <taxon>rosids</taxon>
        <taxon>fabids</taxon>
        <taxon>Malpighiales</taxon>
        <taxon>Euphorbiaceae</taxon>
        <taxon>Crotonoideae</taxon>
        <taxon>Manihoteae</taxon>
        <taxon>Manihot</taxon>
    </lineage>
</organism>
<gene>
    <name evidence="1" type="ORF">MANES_06G147200v8</name>
</gene>
<evidence type="ECO:0000313" key="1">
    <source>
        <dbReference type="EMBL" id="KAG8652888.1"/>
    </source>
</evidence>
<accession>A0ACB7HJK8</accession>